<gene>
    <name evidence="2" type="ORF">IAA55_09130</name>
</gene>
<dbReference type="InterPro" id="IPR000182">
    <property type="entry name" value="GNAT_dom"/>
</dbReference>
<accession>A0A9D1JB74</accession>
<comment type="caution">
    <text evidence="2">The sequence shown here is derived from an EMBL/GenBank/DDBJ whole genome shotgun (WGS) entry which is preliminary data.</text>
</comment>
<proteinExistence type="predicted"/>
<evidence type="ECO:0000313" key="3">
    <source>
        <dbReference type="Proteomes" id="UP000823912"/>
    </source>
</evidence>
<dbReference type="PROSITE" id="PS51186">
    <property type="entry name" value="GNAT"/>
    <property type="match status" value="1"/>
</dbReference>
<dbReference type="InterPro" id="IPR051531">
    <property type="entry name" value="N-acetyltransferase"/>
</dbReference>
<feature type="domain" description="N-acetyltransferase" evidence="1">
    <location>
        <begin position="98"/>
        <end position="269"/>
    </location>
</feature>
<dbReference type="Pfam" id="PF13302">
    <property type="entry name" value="Acetyltransf_3"/>
    <property type="match status" value="1"/>
</dbReference>
<dbReference type="EMBL" id="DVHM01000151">
    <property type="protein sequence ID" value="HIR71431.1"/>
    <property type="molecule type" value="Genomic_DNA"/>
</dbReference>
<organism evidence="2 3">
    <name type="scientific">Candidatus Pullilachnospira gallistercoris</name>
    <dbReference type="NCBI Taxonomy" id="2840911"/>
    <lineage>
        <taxon>Bacteria</taxon>
        <taxon>Bacillati</taxon>
        <taxon>Bacillota</taxon>
        <taxon>Clostridia</taxon>
        <taxon>Lachnospirales</taxon>
        <taxon>Lachnospiraceae</taxon>
        <taxon>Lachnospiraceae incertae sedis</taxon>
        <taxon>Candidatus Pullilachnospira</taxon>
    </lineage>
</organism>
<dbReference type="PANTHER" id="PTHR43792">
    <property type="entry name" value="GNAT FAMILY, PUTATIVE (AFU_ORTHOLOGUE AFUA_3G00765)-RELATED-RELATED"/>
    <property type="match status" value="1"/>
</dbReference>
<dbReference type="AlphaFoldDB" id="A0A9D1JB74"/>
<dbReference type="Gene3D" id="3.40.630.30">
    <property type="match status" value="1"/>
</dbReference>
<reference evidence="2" key="1">
    <citation type="submission" date="2020-10" db="EMBL/GenBank/DDBJ databases">
        <authorList>
            <person name="Gilroy R."/>
        </authorList>
    </citation>
    <scope>NUCLEOTIDE SEQUENCE</scope>
    <source>
        <strain evidence="2">ChiSjej5B23-6657</strain>
    </source>
</reference>
<dbReference type="InterPro" id="IPR016181">
    <property type="entry name" value="Acyl_CoA_acyltransferase"/>
</dbReference>
<evidence type="ECO:0000259" key="1">
    <source>
        <dbReference type="PROSITE" id="PS51186"/>
    </source>
</evidence>
<dbReference type="GO" id="GO:0016747">
    <property type="term" value="F:acyltransferase activity, transferring groups other than amino-acyl groups"/>
    <property type="evidence" value="ECO:0007669"/>
    <property type="project" value="InterPro"/>
</dbReference>
<evidence type="ECO:0000313" key="2">
    <source>
        <dbReference type="EMBL" id="HIR71431.1"/>
    </source>
</evidence>
<dbReference type="PANTHER" id="PTHR43792:SF1">
    <property type="entry name" value="N-ACETYLTRANSFERASE DOMAIN-CONTAINING PROTEIN"/>
    <property type="match status" value="1"/>
</dbReference>
<reference evidence="2" key="2">
    <citation type="journal article" date="2021" name="PeerJ">
        <title>Extensive microbial diversity within the chicken gut microbiome revealed by metagenomics and culture.</title>
        <authorList>
            <person name="Gilroy R."/>
            <person name="Ravi A."/>
            <person name="Getino M."/>
            <person name="Pursley I."/>
            <person name="Horton D.L."/>
            <person name="Alikhan N.F."/>
            <person name="Baker D."/>
            <person name="Gharbi K."/>
            <person name="Hall N."/>
            <person name="Watson M."/>
            <person name="Adriaenssens E.M."/>
            <person name="Foster-Nyarko E."/>
            <person name="Jarju S."/>
            <person name="Secka A."/>
            <person name="Antonio M."/>
            <person name="Oren A."/>
            <person name="Chaudhuri R.R."/>
            <person name="La Ragione R."/>
            <person name="Hildebrand F."/>
            <person name="Pallen M.J."/>
        </authorList>
    </citation>
    <scope>NUCLEOTIDE SEQUENCE</scope>
    <source>
        <strain evidence="2">ChiSjej5B23-6657</strain>
    </source>
</reference>
<dbReference type="Proteomes" id="UP000823912">
    <property type="component" value="Unassembled WGS sequence"/>
</dbReference>
<name>A0A9D1JB74_9FIRM</name>
<protein>
    <submittedName>
        <fullName evidence="2">GNAT family N-acetyltransferase</fullName>
    </submittedName>
</protein>
<sequence length="269" mass="30546">MEKIIRQMSREELDDLLVVTADGSWARSLMHRGIAVALDETVSSDETALQEAVGREGAESFICPYAVLHPEEMAYEDFERIYQRQKGIPWTILTTERCLVREFAMEDLAALEELYAWPGITDYTEPLEPHEQEAAYQRDYIRYAYGIFGYGFWLVLDKKTGELIGRAGIETNEDCGDGEAELGYVIRPDRQQQGIATEVCAAILAYAGKELGLRRIFARTHRDNLPSTALLRRLGFAEKKPERSAENRNGAGRGDICPEGEIVWYERIL</sequence>
<dbReference type="SUPFAM" id="SSF55729">
    <property type="entry name" value="Acyl-CoA N-acyltransferases (Nat)"/>
    <property type="match status" value="1"/>
</dbReference>